<gene>
    <name evidence="1" type="ORF">pqer_cds_793</name>
</gene>
<proteinExistence type="predicted"/>
<protein>
    <submittedName>
        <fullName evidence="1">Ankyrin repeat domain containing protein</fullName>
    </submittedName>
</protein>
<dbReference type="PANTHER" id="PTHR46586:SF3">
    <property type="entry name" value="ANKYRIN REPEAT-CONTAINING PROTEIN"/>
    <property type="match status" value="1"/>
</dbReference>
<dbReference type="KEGG" id="vg:36844356"/>
<dbReference type="InterPro" id="IPR036770">
    <property type="entry name" value="Ankyrin_rpt-contain_sf"/>
</dbReference>
<dbReference type="CDD" id="cd09917">
    <property type="entry name" value="F-box_SF"/>
    <property type="match status" value="1"/>
</dbReference>
<dbReference type="SUPFAM" id="SSF81383">
    <property type="entry name" value="F-box domain"/>
    <property type="match status" value="1"/>
</dbReference>
<dbReference type="Gene3D" id="1.25.40.20">
    <property type="entry name" value="Ankyrin repeat-containing domain"/>
    <property type="match status" value="1"/>
</dbReference>
<organism evidence="1">
    <name type="scientific">Pandoravirus quercus</name>
    <dbReference type="NCBI Taxonomy" id="2107709"/>
    <lineage>
        <taxon>Viruses</taxon>
        <taxon>Pandoravirus</taxon>
    </lineage>
</organism>
<dbReference type="Pfam" id="PF12796">
    <property type="entry name" value="Ank_2"/>
    <property type="match status" value="1"/>
</dbReference>
<dbReference type="InterPro" id="IPR052050">
    <property type="entry name" value="SecEffector_AnkRepeat"/>
</dbReference>
<sequence length="686" mass="74211">MDCVHRGDKDRIASIDILPQEVIGAILWMLGGRDLLSCLCASSRFHAWSEAECDRRRYGSLAAGTAATCYGPAALDHLARRRGVVFDSSHLLLAASHGRTANVDWLLDHTDAADRVAFVNGQLACPHAVIHAAAAVAGSAPLVRALIERGFPLFGQVFVDASKAGHIDVMEAVYKAAPALCTTCGLGKAVRDGHTSAVAFLLNHFCTDDNRPRIFDAIDKVNDLATAALMHDHFCGASGLPPVDNVIDARTAMTFAYARDGHGSVVCNAPNDAIVARLLGGARMSATVAADADRRQRRNPFATVPLDVAREMATVLCGPHREMLDVCSAWFAAGGDLGGARTICSMGSKHGIRVTRPTTEAEDAFDEPMLFAIAALRPTTTTEQRARWTRDAALIGSVEVIKALLNNDDDIDKECTLKLIGIIVNTASVYGQLDVLRYLDARGGVDWTQVSLLQPATRGHLDVLVFLHQRGAQATTHEMDWAASNGHLKIVEFLHWNRTEGCTTSAMDGAAEGGHIEIVEFLYRNRTEGCTPRALWRAIGRGHANVATFLLNHDQHPPTGHALMAAVDPQSGLDNALVDRVLGLCDGSALRDAMCSAIVNGRHVIVDALLRLAGDRQPFDEHVFDMAVSWQSMHVLLEMAARTPQLCDRRAVELMPVRCAYMDKCPMAERARQHIVQMLLMASSSV</sequence>
<dbReference type="SUPFAM" id="SSF48403">
    <property type="entry name" value="Ankyrin repeat"/>
    <property type="match status" value="1"/>
</dbReference>
<dbReference type="RefSeq" id="YP_009483484.1">
    <property type="nucleotide sequence ID" value="NC_037667.1"/>
</dbReference>
<name>A0A2U7UA02_9VIRU</name>
<accession>A0A2U7UA02</accession>
<dbReference type="GeneID" id="36844356"/>
<reference evidence="1" key="1">
    <citation type="journal article" date="2018" name="Nat. Commun.">
        <title>Diversity and evolution of the emerging Pandoraviridae family.</title>
        <authorList>
            <person name="Legendre M."/>
            <person name="Fabre E."/>
            <person name="Poirot O."/>
            <person name="Jeudy S."/>
            <person name="Lartigue A."/>
            <person name="Alempic J.M."/>
            <person name="Beucher L."/>
            <person name="Philippe N."/>
            <person name="Bertaux L."/>
            <person name="Christo-Foroux E."/>
            <person name="Labadie K."/>
            <person name="Coute Y."/>
            <person name="Abergel C."/>
            <person name="Claverie J.M."/>
        </authorList>
    </citation>
    <scope>NUCLEOTIDE SEQUENCE [LARGE SCALE GENOMIC DNA]</scope>
    <source>
        <strain evidence="1">Quercus</strain>
    </source>
</reference>
<dbReference type="InterPro" id="IPR002110">
    <property type="entry name" value="Ankyrin_rpt"/>
</dbReference>
<dbReference type="PANTHER" id="PTHR46586">
    <property type="entry name" value="ANKYRIN REPEAT-CONTAINING PROTEIN"/>
    <property type="match status" value="1"/>
</dbReference>
<evidence type="ECO:0000313" key="1">
    <source>
        <dbReference type="EMBL" id="AVK75215.1"/>
    </source>
</evidence>
<dbReference type="EMBL" id="MG011689">
    <property type="protein sequence ID" value="AVK75215.1"/>
    <property type="molecule type" value="Genomic_DNA"/>
</dbReference>
<dbReference type="InterPro" id="IPR036047">
    <property type="entry name" value="F-box-like_dom_sf"/>
</dbReference>
<dbReference type="Proteomes" id="UP000248852">
    <property type="component" value="Segment"/>
</dbReference>